<dbReference type="EMBL" id="JAFCIX010000578">
    <property type="protein sequence ID" value="KAH6585835.1"/>
    <property type="molecule type" value="Genomic_DNA"/>
</dbReference>
<keyword evidence="2" id="KW-1185">Reference proteome</keyword>
<protein>
    <recommendedName>
        <fullName evidence="3">DUF659 domain-containing protein</fullName>
    </recommendedName>
</protein>
<gene>
    <name evidence="1" type="ORF">BASA50_000996</name>
</gene>
<dbReference type="Proteomes" id="UP001648503">
    <property type="component" value="Unassembled WGS sequence"/>
</dbReference>
<comment type="caution">
    <text evidence="1">The sequence shown here is derived from an EMBL/GenBank/DDBJ whole genome shotgun (WGS) entry which is preliminary data.</text>
</comment>
<organism evidence="1 2">
    <name type="scientific">Batrachochytrium salamandrivorans</name>
    <dbReference type="NCBI Taxonomy" id="1357716"/>
    <lineage>
        <taxon>Eukaryota</taxon>
        <taxon>Fungi</taxon>
        <taxon>Fungi incertae sedis</taxon>
        <taxon>Chytridiomycota</taxon>
        <taxon>Chytridiomycota incertae sedis</taxon>
        <taxon>Chytridiomycetes</taxon>
        <taxon>Rhizophydiales</taxon>
        <taxon>Rhizophydiales incertae sedis</taxon>
        <taxon>Batrachochytrium</taxon>
    </lineage>
</organism>
<evidence type="ECO:0008006" key="3">
    <source>
        <dbReference type="Google" id="ProtNLM"/>
    </source>
</evidence>
<evidence type="ECO:0000313" key="1">
    <source>
        <dbReference type="EMBL" id="KAH6585835.1"/>
    </source>
</evidence>
<sequence>MHYYLTGTAFSRIEEENLLSAFRICRPDIVLPDRKKGWAVHCLTVVMPRSKSVVDNHIEEMKLNACLTSDAWSNIKNEPIVNYMLISDSSTFFLESVSTGEQSHVAKWIAQDMGRMIDSLAGKMKAQLQKAQLAENLSGLVQSVPTRRGSLKACFESLRKSEHVLHRTVSTRNFIQGTGEQKESQQKIHDIITDGKFVEHLEKAIMILNPVDTTIVVFPKLDFLYGDAIGITYLLDPRFVGKKMTAFKRTKVEDLIFDYGSETEQSQQMGKKEEMYLQYTNFVIKANYNKDQKDVSLPDVGKGNQDYPAVLVGRRY</sequence>
<name>A0ABQ8ESD9_9FUNG</name>
<proteinExistence type="predicted"/>
<accession>A0ABQ8ESD9</accession>
<reference evidence="1 2" key="1">
    <citation type="submission" date="2021-02" db="EMBL/GenBank/DDBJ databases">
        <title>Variation within the Batrachochytrium salamandrivorans European outbreak.</title>
        <authorList>
            <person name="Kelly M."/>
            <person name="Pasmans F."/>
            <person name="Shea T.P."/>
            <person name="Munoz J.F."/>
            <person name="Carranza S."/>
            <person name="Cuomo C.A."/>
            <person name="Martel A."/>
        </authorList>
    </citation>
    <scope>NUCLEOTIDE SEQUENCE [LARGE SCALE GENOMIC DNA]</scope>
    <source>
        <strain evidence="1 2">AMFP18/2</strain>
    </source>
</reference>
<evidence type="ECO:0000313" key="2">
    <source>
        <dbReference type="Proteomes" id="UP001648503"/>
    </source>
</evidence>